<dbReference type="AlphaFoldDB" id="A0AAW3MRC3"/>
<reference evidence="1 2" key="1">
    <citation type="submission" date="2015-11" db="EMBL/GenBank/DDBJ databases">
        <title>Expanding the genomic diversity of Burkholderia species for the development of highly accurate diagnostics.</title>
        <authorList>
            <person name="Sahl J."/>
            <person name="Keim P."/>
            <person name="Wagner D."/>
        </authorList>
    </citation>
    <scope>NUCLEOTIDE SEQUENCE [LARGE SCALE GENOMIC DNA]</scope>
    <source>
        <strain evidence="1 2">MSMB1808WGS</strain>
    </source>
</reference>
<sequence>MGFRTLVLLHNDEASKWSNDPTLGKQIMQASSHAMSALPEPDSRLECGGRVVSCQHADSQTLAIVSSYDYIPVAHGHWHPGQQVEDMKLRLLKEAADALGYRLVKKSEKSS</sequence>
<dbReference type="Proteomes" id="UP000056453">
    <property type="component" value="Unassembled WGS sequence"/>
</dbReference>
<evidence type="ECO:0000313" key="2">
    <source>
        <dbReference type="Proteomes" id="UP000056453"/>
    </source>
</evidence>
<comment type="caution">
    <text evidence="1">The sequence shown here is derived from an EMBL/GenBank/DDBJ whole genome shotgun (WGS) entry which is preliminary data.</text>
</comment>
<evidence type="ECO:0000313" key="1">
    <source>
        <dbReference type="EMBL" id="KVP98134.1"/>
    </source>
</evidence>
<gene>
    <name evidence="1" type="ORF">WJ96_06060</name>
</gene>
<proteinExistence type="predicted"/>
<accession>A0AAW3MRC3</accession>
<protein>
    <submittedName>
        <fullName evidence="1">Uncharacterized protein</fullName>
    </submittedName>
</protein>
<name>A0AAW3MRC3_9BURK</name>
<keyword evidence="2" id="KW-1185">Reference proteome</keyword>
<dbReference type="EMBL" id="LPBJ01000047">
    <property type="protein sequence ID" value="KVP98134.1"/>
    <property type="molecule type" value="Genomic_DNA"/>
</dbReference>
<organism evidence="1 2">
    <name type="scientific">Burkholderia ubonensis</name>
    <dbReference type="NCBI Taxonomy" id="101571"/>
    <lineage>
        <taxon>Bacteria</taxon>
        <taxon>Pseudomonadati</taxon>
        <taxon>Pseudomonadota</taxon>
        <taxon>Betaproteobacteria</taxon>
        <taxon>Burkholderiales</taxon>
        <taxon>Burkholderiaceae</taxon>
        <taxon>Burkholderia</taxon>
        <taxon>Burkholderia cepacia complex</taxon>
    </lineage>
</organism>
<dbReference type="RefSeq" id="WP_059925169.1">
    <property type="nucleotide sequence ID" value="NZ_LPBG01000047.1"/>
</dbReference>